<evidence type="ECO:0000256" key="3">
    <source>
        <dbReference type="ARBA" id="ARBA00022989"/>
    </source>
</evidence>
<keyword evidence="3" id="KW-1133">Transmembrane helix</keyword>
<dbReference type="PANTHER" id="PTHR12265:SF30">
    <property type="entry name" value="TRANSMEMBRANE PROTEIN 53"/>
    <property type="match status" value="1"/>
</dbReference>
<keyword evidence="5" id="KW-0539">Nucleus</keyword>
<dbReference type="Pfam" id="PF05705">
    <property type="entry name" value="DUF829"/>
    <property type="match status" value="2"/>
</dbReference>
<sequence length="259" mass="28335">MATIEGEARHLNLIVVALEQMKRQVPHLAFASSVTSNEDPNSCRHSRFYLNPKQWVSLSELNQHMAPSFAKLNKALTELLSTCSYGAILEKFRRHDPSIMGKIKGSIVDSAPVAAPDPQVWASGFSAAFQKKQSVATKGMLSSNGSGSGMMVAADSGVKAKPAVTEVALLAVLEKIFEVVLNLPAINRWQLPSDWLPIRILPTKVSTAGMQRRAGYEVRACDFVSSPHVYHFRSDPGLYTSQLTNFLEDCVLTSCKDLS</sequence>
<dbReference type="PANTHER" id="PTHR12265">
    <property type="entry name" value="TRANSMEMBRANE PROTEIN 53"/>
    <property type="match status" value="1"/>
</dbReference>
<keyword evidence="4" id="KW-0472">Membrane</keyword>
<dbReference type="Proteomes" id="UP000504607">
    <property type="component" value="Chromosome 12"/>
</dbReference>
<dbReference type="InterPro" id="IPR008547">
    <property type="entry name" value="DUF829_TMEM53"/>
</dbReference>
<reference evidence="8" key="1">
    <citation type="submission" date="2025-08" db="UniProtKB">
        <authorList>
            <consortium name="RefSeq"/>
        </authorList>
    </citation>
    <scope>IDENTIFICATION</scope>
</reference>
<proteinExistence type="predicted"/>
<dbReference type="RefSeq" id="XP_029123325.1">
    <property type="nucleotide sequence ID" value="XM_029267492.1"/>
</dbReference>
<keyword evidence="7" id="KW-1185">Reference proteome</keyword>
<protein>
    <submittedName>
        <fullName evidence="8">Uncharacterized protein LOC105055534</fullName>
    </submittedName>
</protein>
<dbReference type="AlphaFoldDB" id="A0A8N4F281"/>
<name>A0A8N4F281_ELAGV</name>
<gene>
    <name evidence="8" type="primary">LOC105055534</name>
</gene>
<comment type="subcellular location">
    <subcellularLocation>
        <location evidence="6">Endomembrane system</location>
        <topology evidence="6">Single-pass membrane protein</topology>
    </subcellularLocation>
    <subcellularLocation>
        <location evidence="1">Nucleus membrane</location>
    </subcellularLocation>
</comment>
<evidence type="ECO:0000256" key="4">
    <source>
        <dbReference type="ARBA" id="ARBA00023136"/>
    </source>
</evidence>
<evidence type="ECO:0000256" key="2">
    <source>
        <dbReference type="ARBA" id="ARBA00022692"/>
    </source>
</evidence>
<evidence type="ECO:0000256" key="5">
    <source>
        <dbReference type="ARBA" id="ARBA00023242"/>
    </source>
</evidence>
<dbReference type="GO" id="GO:0031965">
    <property type="term" value="C:nuclear membrane"/>
    <property type="evidence" value="ECO:0007669"/>
    <property type="project" value="UniProtKB-SubCell"/>
</dbReference>
<evidence type="ECO:0000256" key="6">
    <source>
        <dbReference type="ARBA" id="ARBA00037847"/>
    </source>
</evidence>
<evidence type="ECO:0000256" key="1">
    <source>
        <dbReference type="ARBA" id="ARBA00004126"/>
    </source>
</evidence>
<dbReference type="OrthoDB" id="77878at2759"/>
<evidence type="ECO:0000313" key="8">
    <source>
        <dbReference type="RefSeq" id="XP_029123325.1"/>
    </source>
</evidence>
<keyword evidence="2" id="KW-0812">Transmembrane</keyword>
<evidence type="ECO:0000313" key="7">
    <source>
        <dbReference type="Proteomes" id="UP000504607"/>
    </source>
</evidence>
<organism evidence="7 8">
    <name type="scientific">Elaeis guineensis var. tenera</name>
    <name type="common">Oil palm</name>
    <dbReference type="NCBI Taxonomy" id="51953"/>
    <lineage>
        <taxon>Eukaryota</taxon>
        <taxon>Viridiplantae</taxon>
        <taxon>Streptophyta</taxon>
        <taxon>Embryophyta</taxon>
        <taxon>Tracheophyta</taxon>
        <taxon>Spermatophyta</taxon>
        <taxon>Magnoliopsida</taxon>
        <taxon>Liliopsida</taxon>
        <taxon>Arecaceae</taxon>
        <taxon>Arecoideae</taxon>
        <taxon>Cocoseae</taxon>
        <taxon>Elaeidinae</taxon>
        <taxon>Elaeis</taxon>
    </lineage>
</organism>
<accession>A0A8N4F281</accession>